<accession>W1YRC5</accession>
<name>W1YRC5_9ZZZZ</name>
<evidence type="ECO:0000256" key="1">
    <source>
        <dbReference type="SAM" id="Phobius"/>
    </source>
</evidence>
<reference evidence="2" key="1">
    <citation type="submission" date="2013-12" db="EMBL/GenBank/DDBJ databases">
        <title>A Varibaculum cambriense genome reconstructed from a premature infant gut community with otherwise low bacterial novelty that shifts toward anaerobic metabolism during the third week of life.</title>
        <authorList>
            <person name="Brown C.T."/>
            <person name="Sharon I."/>
            <person name="Thomas B.C."/>
            <person name="Castelle C.J."/>
            <person name="Morowitz M.J."/>
            <person name="Banfield J.F."/>
        </authorList>
    </citation>
    <scope>NUCLEOTIDE SEQUENCE</scope>
</reference>
<keyword evidence="1" id="KW-0812">Transmembrane</keyword>
<keyword evidence="1" id="KW-1133">Transmembrane helix</keyword>
<feature type="transmembrane region" description="Helical" evidence="1">
    <location>
        <begin position="21"/>
        <end position="42"/>
    </location>
</feature>
<proteinExistence type="predicted"/>
<dbReference type="EMBL" id="AZMM01000954">
    <property type="protein sequence ID" value="ETJ45042.1"/>
    <property type="molecule type" value="Genomic_DNA"/>
</dbReference>
<protein>
    <submittedName>
        <fullName evidence="2">Multidrug ABC superfamily ATP binding cassette transporter, membrane protein</fullName>
    </submittedName>
</protein>
<dbReference type="AlphaFoldDB" id="W1YRC5"/>
<feature type="non-terminal residue" evidence="2">
    <location>
        <position position="52"/>
    </location>
</feature>
<keyword evidence="1" id="KW-0472">Membrane</keyword>
<comment type="caution">
    <text evidence="2">The sequence shown here is derived from an EMBL/GenBank/DDBJ whole genome shotgun (WGS) entry which is preliminary data.</text>
</comment>
<evidence type="ECO:0000313" key="2">
    <source>
        <dbReference type="EMBL" id="ETJ45042.1"/>
    </source>
</evidence>
<sequence length="52" mass="5969">MRLRTYLAITRRVLAQLAADRRTVGLIVVVPSVLVTLLYFVYLDYPGGERLF</sequence>
<organism evidence="2">
    <name type="scientific">human gut metagenome</name>
    <dbReference type="NCBI Taxonomy" id="408170"/>
    <lineage>
        <taxon>unclassified sequences</taxon>
        <taxon>metagenomes</taxon>
        <taxon>organismal metagenomes</taxon>
    </lineage>
</organism>
<gene>
    <name evidence="2" type="ORF">Q604_UNBC00954G0001</name>
</gene>